<dbReference type="InterPro" id="IPR012337">
    <property type="entry name" value="RNaseH-like_sf"/>
</dbReference>
<name>A0ABQ9IKP5_9NEOP</name>
<dbReference type="PANTHER" id="PTHR46289:SF14">
    <property type="entry name" value="DUF4371 DOMAIN-CONTAINING PROTEIN"/>
    <property type="match status" value="1"/>
</dbReference>
<feature type="domain" description="HAT C-terminal dimerisation" evidence="1">
    <location>
        <begin position="120"/>
        <end position="178"/>
    </location>
</feature>
<comment type="caution">
    <text evidence="2">The sequence shown here is derived from an EMBL/GenBank/DDBJ whole genome shotgun (WGS) entry which is preliminary data.</text>
</comment>
<reference evidence="2 3" key="1">
    <citation type="submission" date="2023-02" db="EMBL/GenBank/DDBJ databases">
        <title>LHISI_Scaffold_Assembly.</title>
        <authorList>
            <person name="Stuart O.P."/>
            <person name="Cleave R."/>
            <person name="Magrath M.J.L."/>
            <person name="Mikheyev A.S."/>
        </authorList>
    </citation>
    <scope>NUCLEOTIDE SEQUENCE [LARGE SCALE GENOMIC DNA]</scope>
    <source>
        <strain evidence="2">Daus_M_001</strain>
        <tissue evidence="2">Leg muscle</tissue>
    </source>
</reference>
<sequence length="200" mass="23233">MPKIRLPKLVFCHQFHEGLELSDSETMWKQAHPGSIIDEQVFKAQKNVLGLECLLPQNAVRKQLIDNEKAIEFYKDDLQDTNRSILGAEWRLWKMSCRTPEHQIQATKFMTICEVLTIIDKDSFPNMAILLTILAVFPVTTASVERSFSTLKRHKTCLRNKTGEERRTALTLMTVHRDVKVHLENIVKQYGQIYRRLPLS</sequence>
<accession>A0ABQ9IKP5</accession>
<dbReference type="EMBL" id="JARBHB010000001">
    <property type="protein sequence ID" value="KAJ8896408.1"/>
    <property type="molecule type" value="Genomic_DNA"/>
</dbReference>
<evidence type="ECO:0000313" key="3">
    <source>
        <dbReference type="Proteomes" id="UP001159363"/>
    </source>
</evidence>
<dbReference type="PANTHER" id="PTHR46289">
    <property type="entry name" value="52 KDA REPRESSOR OF THE INHIBITOR OF THE PROTEIN KINASE-LIKE PROTEIN-RELATED"/>
    <property type="match status" value="1"/>
</dbReference>
<proteinExistence type="predicted"/>
<dbReference type="InterPro" id="IPR008906">
    <property type="entry name" value="HATC_C_dom"/>
</dbReference>
<organism evidence="2 3">
    <name type="scientific">Dryococelus australis</name>
    <dbReference type="NCBI Taxonomy" id="614101"/>
    <lineage>
        <taxon>Eukaryota</taxon>
        <taxon>Metazoa</taxon>
        <taxon>Ecdysozoa</taxon>
        <taxon>Arthropoda</taxon>
        <taxon>Hexapoda</taxon>
        <taxon>Insecta</taxon>
        <taxon>Pterygota</taxon>
        <taxon>Neoptera</taxon>
        <taxon>Polyneoptera</taxon>
        <taxon>Phasmatodea</taxon>
        <taxon>Verophasmatodea</taxon>
        <taxon>Anareolatae</taxon>
        <taxon>Phasmatidae</taxon>
        <taxon>Eurycanthinae</taxon>
        <taxon>Dryococelus</taxon>
    </lineage>
</organism>
<evidence type="ECO:0000313" key="2">
    <source>
        <dbReference type="EMBL" id="KAJ8896408.1"/>
    </source>
</evidence>
<protein>
    <recommendedName>
        <fullName evidence="1">HAT C-terminal dimerisation domain-containing protein</fullName>
    </recommendedName>
</protein>
<dbReference type="Proteomes" id="UP001159363">
    <property type="component" value="Chromosome 1"/>
</dbReference>
<evidence type="ECO:0000259" key="1">
    <source>
        <dbReference type="Pfam" id="PF05699"/>
    </source>
</evidence>
<keyword evidence="3" id="KW-1185">Reference proteome</keyword>
<dbReference type="InterPro" id="IPR052958">
    <property type="entry name" value="IFN-induced_PKR_regulator"/>
</dbReference>
<dbReference type="Pfam" id="PF05699">
    <property type="entry name" value="Dimer_Tnp_hAT"/>
    <property type="match status" value="1"/>
</dbReference>
<dbReference type="SUPFAM" id="SSF53098">
    <property type="entry name" value="Ribonuclease H-like"/>
    <property type="match status" value="1"/>
</dbReference>
<gene>
    <name evidence="2" type="ORF">PR048_001752</name>
</gene>